<dbReference type="EMBL" id="CM026433">
    <property type="protein sequence ID" value="KAG0554185.1"/>
    <property type="molecule type" value="Genomic_DNA"/>
</dbReference>
<organism evidence="2 3">
    <name type="scientific">Ceratodon purpureus</name>
    <name type="common">Fire moss</name>
    <name type="synonym">Dicranum purpureum</name>
    <dbReference type="NCBI Taxonomy" id="3225"/>
    <lineage>
        <taxon>Eukaryota</taxon>
        <taxon>Viridiplantae</taxon>
        <taxon>Streptophyta</taxon>
        <taxon>Embryophyta</taxon>
        <taxon>Bryophyta</taxon>
        <taxon>Bryophytina</taxon>
        <taxon>Bryopsida</taxon>
        <taxon>Dicranidae</taxon>
        <taxon>Pseudoditrichales</taxon>
        <taxon>Ditrichaceae</taxon>
        <taxon>Ceratodon</taxon>
    </lineage>
</organism>
<evidence type="ECO:0000313" key="2">
    <source>
        <dbReference type="EMBL" id="KAG0554185.1"/>
    </source>
</evidence>
<evidence type="ECO:0000256" key="1">
    <source>
        <dbReference type="SAM" id="MobiDB-lite"/>
    </source>
</evidence>
<keyword evidence="3" id="KW-1185">Reference proteome</keyword>
<feature type="region of interest" description="Disordered" evidence="1">
    <location>
        <begin position="13"/>
        <end position="33"/>
    </location>
</feature>
<dbReference type="Gene3D" id="3.30.530.20">
    <property type="match status" value="1"/>
</dbReference>
<dbReference type="CDD" id="cd07821">
    <property type="entry name" value="PYR_PYL_RCAR_like"/>
    <property type="match status" value="1"/>
</dbReference>
<dbReference type="Pfam" id="PF10604">
    <property type="entry name" value="Polyketide_cyc2"/>
    <property type="match status" value="1"/>
</dbReference>
<proteinExistence type="predicted"/>
<comment type="caution">
    <text evidence="2">The sequence shown here is derived from an EMBL/GenBank/DDBJ whole genome shotgun (WGS) entry which is preliminary data.</text>
</comment>
<dbReference type="Proteomes" id="UP000822688">
    <property type="component" value="Chromosome 12"/>
</dbReference>
<dbReference type="SUPFAM" id="SSF55961">
    <property type="entry name" value="Bet v1-like"/>
    <property type="match status" value="1"/>
</dbReference>
<dbReference type="PANTHER" id="PTHR33789">
    <property type="entry name" value="LACHRYMATORY-FACTOR SYNTHASE"/>
    <property type="match status" value="1"/>
</dbReference>
<reference evidence="2" key="1">
    <citation type="submission" date="2020-06" db="EMBL/GenBank/DDBJ databases">
        <title>WGS assembly of Ceratodon purpureus strain R40.</title>
        <authorList>
            <person name="Carey S.B."/>
            <person name="Jenkins J."/>
            <person name="Shu S."/>
            <person name="Lovell J.T."/>
            <person name="Sreedasyam A."/>
            <person name="Maumus F."/>
            <person name="Tiley G.P."/>
            <person name="Fernandez-Pozo N."/>
            <person name="Barry K."/>
            <person name="Chen C."/>
            <person name="Wang M."/>
            <person name="Lipzen A."/>
            <person name="Daum C."/>
            <person name="Saski C.A."/>
            <person name="Payton A.C."/>
            <person name="Mcbreen J.C."/>
            <person name="Conrad R.E."/>
            <person name="Kollar L.M."/>
            <person name="Olsson S."/>
            <person name="Huttunen S."/>
            <person name="Landis J.B."/>
            <person name="Wickett N.J."/>
            <person name="Johnson M.G."/>
            <person name="Rensing S.A."/>
            <person name="Grimwood J."/>
            <person name="Schmutz J."/>
            <person name="Mcdaniel S.F."/>
        </authorList>
    </citation>
    <scope>NUCLEOTIDE SEQUENCE</scope>
    <source>
        <strain evidence="2">R40</strain>
    </source>
</reference>
<gene>
    <name evidence="2" type="ORF">KC19_12G070600</name>
</gene>
<evidence type="ECO:0000313" key="3">
    <source>
        <dbReference type="Proteomes" id="UP000822688"/>
    </source>
</evidence>
<dbReference type="InterPro" id="IPR023393">
    <property type="entry name" value="START-like_dom_sf"/>
</dbReference>
<dbReference type="AlphaFoldDB" id="A0A8T0G5Q7"/>
<dbReference type="InterPro" id="IPR019587">
    <property type="entry name" value="Polyketide_cyclase/dehydratase"/>
</dbReference>
<name>A0A8T0G5Q7_CERPU</name>
<dbReference type="PANTHER" id="PTHR33789:SF5">
    <property type="entry name" value="BET V I_MAJOR LATEX PROTEIN DOMAIN-CONTAINING PROTEIN"/>
    <property type="match status" value="1"/>
</dbReference>
<accession>A0A8T0G5Q7</accession>
<sequence length="202" mass="22472">MGDCSAEVEFGGNAAPEAEVASTPGLDASQNVSTRRAKWTGGVEDVLMDCPVDAVWELASDWANWQRWWPGNPTFELREGENRKAGCLRYATNVRSLPGAWVNERLLAIDNEKHCFSYTVEANEVYGGLTGYIAEAQFRGTDDGKTLVEFFKYEVEPVTNQTPESWLFIMTNVYMSVVKDLERGAQRLAAGLDPKPEHTSRA</sequence>
<protein>
    <submittedName>
        <fullName evidence="2">Uncharacterized protein</fullName>
    </submittedName>
</protein>
<dbReference type="InterPro" id="IPR053249">
    <property type="entry name" value="LFS"/>
</dbReference>